<reference evidence="3 4" key="1">
    <citation type="submission" date="2019-10" db="EMBL/GenBank/DDBJ databases">
        <title>Taxonomy of Antarctic Massilia spp.: description of Massilia rubra sp. nov., Massilia aquatica sp. nov., Massilia mucilaginosa sp. nov., Massilia frigida sp. nov. isolated from streams, lakes and regoliths.</title>
        <authorList>
            <person name="Holochova P."/>
            <person name="Sedlacek I."/>
            <person name="Kralova S."/>
            <person name="Maslanova I."/>
            <person name="Busse H.-J."/>
            <person name="Stankova E."/>
            <person name="Vrbovska V."/>
            <person name="Kovarovic V."/>
            <person name="Bartak M."/>
            <person name="Svec P."/>
            <person name="Pantucek R."/>
        </authorList>
    </citation>
    <scope>NUCLEOTIDE SEQUENCE [LARGE SCALE GENOMIC DNA]</scope>
    <source>
        <strain evidence="3 4">CCM 8694</strain>
    </source>
</reference>
<dbReference type="Pfam" id="PF10544">
    <property type="entry name" value="T5orf172"/>
    <property type="match status" value="1"/>
</dbReference>
<feature type="region of interest" description="Disordered" evidence="1">
    <location>
        <begin position="1"/>
        <end position="33"/>
    </location>
</feature>
<dbReference type="EMBL" id="WHJF01000020">
    <property type="protein sequence ID" value="NHZ62623.1"/>
    <property type="molecule type" value="Genomic_DNA"/>
</dbReference>
<proteinExistence type="predicted"/>
<protein>
    <recommendedName>
        <fullName evidence="2">Bacteriophage T5 Orf172 DNA-binding domain-containing protein</fullName>
    </recommendedName>
</protein>
<comment type="caution">
    <text evidence="3">The sequence shown here is derived from an EMBL/GenBank/DDBJ whole genome shotgun (WGS) entry which is preliminary data.</text>
</comment>
<dbReference type="RefSeq" id="WP_167236792.1">
    <property type="nucleotide sequence ID" value="NZ_WHJF01000020.1"/>
</dbReference>
<evidence type="ECO:0000256" key="1">
    <source>
        <dbReference type="SAM" id="MobiDB-lite"/>
    </source>
</evidence>
<sequence length="148" mass="15777">MAGAKGKSGGAREGAGRKPNPQNPNSHKTAPVRISSVDEETFVYVIYESDDPSVSKVGVATDVVKRLGTMQIGSWRILRVGHAVALPSKSAAHAIERQVHQALSALHVRGEWFRTSPDRAAFEVDLAVSQLRAAFNAAAKLGEPHNAS</sequence>
<accession>A0ABX0MQ56</accession>
<feature type="domain" description="Bacteriophage T5 Orf172 DNA-binding" evidence="2">
    <location>
        <begin position="42"/>
        <end position="120"/>
    </location>
</feature>
<name>A0ABX0MQ56_9BURK</name>
<dbReference type="InterPro" id="IPR018306">
    <property type="entry name" value="Phage_T5_Orf172_DNA-bd"/>
</dbReference>
<feature type="compositionally biased region" description="Gly residues" evidence="1">
    <location>
        <begin position="1"/>
        <end position="13"/>
    </location>
</feature>
<keyword evidence="4" id="KW-1185">Reference proteome</keyword>
<evidence type="ECO:0000259" key="2">
    <source>
        <dbReference type="Pfam" id="PF10544"/>
    </source>
</evidence>
<evidence type="ECO:0000313" key="4">
    <source>
        <dbReference type="Proteomes" id="UP000610594"/>
    </source>
</evidence>
<gene>
    <name evidence="3" type="ORF">F1735_09930</name>
</gene>
<dbReference type="Proteomes" id="UP000610594">
    <property type="component" value="Unassembled WGS sequence"/>
</dbReference>
<evidence type="ECO:0000313" key="3">
    <source>
        <dbReference type="EMBL" id="NHZ62623.1"/>
    </source>
</evidence>
<organism evidence="3 4">
    <name type="scientific">Massilia genomosp. 1</name>
    <dbReference type="NCBI Taxonomy" id="2609280"/>
    <lineage>
        <taxon>Bacteria</taxon>
        <taxon>Pseudomonadati</taxon>
        <taxon>Pseudomonadota</taxon>
        <taxon>Betaproteobacteria</taxon>
        <taxon>Burkholderiales</taxon>
        <taxon>Oxalobacteraceae</taxon>
        <taxon>Telluria group</taxon>
        <taxon>Massilia</taxon>
    </lineage>
</organism>